<comment type="function">
    <text evidence="11">Calcium-dependent mitochondrial aspartate and glutamate carrier. Transport of glutamate in mitochondria is required for mitochondrial transamination reactions and ornithine synthesis. Plays also a role in malate-aspartate NADH shuttle, which is critical for growth on acetate and fatty acids.</text>
</comment>
<evidence type="ECO:0000256" key="10">
    <source>
        <dbReference type="ARBA" id="ARBA00023136"/>
    </source>
</evidence>
<evidence type="ECO:0000256" key="6">
    <source>
        <dbReference type="ARBA" id="ARBA00022792"/>
    </source>
</evidence>
<feature type="repeat" description="Solcar" evidence="14">
    <location>
        <begin position="324"/>
        <end position="410"/>
    </location>
</feature>
<evidence type="ECO:0000313" key="16">
    <source>
        <dbReference type="Proteomes" id="UP000019384"/>
    </source>
</evidence>
<organism evidence="15 16">
    <name type="scientific">Kuraishia capsulata CBS 1993</name>
    <dbReference type="NCBI Taxonomy" id="1382522"/>
    <lineage>
        <taxon>Eukaryota</taxon>
        <taxon>Fungi</taxon>
        <taxon>Dikarya</taxon>
        <taxon>Ascomycota</taxon>
        <taxon>Saccharomycotina</taxon>
        <taxon>Pichiomycetes</taxon>
        <taxon>Pichiales</taxon>
        <taxon>Pichiaceae</taxon>
        <taxon>Kuraishia</taxon>
    </lineage>
</organism>
<dbReference type="Gene3D" id="1.50.40.10">
    <property type="entry name" value="Mitochondrial carrier domain"/>
    <property type="match status" value="1"/>
</dbReference>
<reference evidence="15" key="2">
    <citation type="submission" date="2014-02" db="EMBL/GenBank/DDBJ databases">
        <title>Complete DNA sequence of /Kuraishia capsulata/ illustrates novel genomic features among budding yeasts (/Saccharomycotina/).</title>
        <authorList>
            <person name="Morales L."/>
            <person name="Noel B."/>
            <person name="Porcel B."/>
            <person name="Marcet-Houben M."/>
            <person name="Hullo M-F."/>
            <person name="Sacerdot C."/>
            <person name="Tekaia F."/>
            <person name="Leh-Louis V."/>
            <person name="Despons L."/>
            <person name="Khanna V."/>
            <person name="Aury J-M."/>
            <person name="Barbe V."/>
            <person name="Couloux A."/>
            <person name="Labadie K."/>
            <person name="Pelletier E."/>
            <person name="Souciet J-L."/>
            <person name="Boekhout T."/>
            <person name="Gabaldon T."/>
            <person name="Wincker P."/>
            <person name="Dujon B."/>
        </authorList>
    </citation>
    <scope>NUCLEOTIDE SEQUENCE</scope>
    <source>
        <strain evidence="15">CBS 1993</strain>
    </source>
</reference>
<evidence type="ECO:0000256" key="3">
    <source>
        <dbReference type="ARBA" id="ARBA00022448"/>
    </source>
</evidence>
<dbReference type="PANTHER" id="PTHR45678:SF9">
    <property type="entry name" value="CALCIUM-BINDING MITOCHONDRIAL CARRIER PROTEIN ARALAR1"/>
    <property type="match status" value="1"/>
</dbReference>
<keyword evidence="10 14" id="KW-0472">Membrane</keyword>
<dbReference type="AlphaFoldDB" id="W6MPC9"/>
<protein>
    <recommendedName>
        <fullName evidence="12">Mitochondrial aspartate-glutamate transporter AGC1</fullName>
    </recommendedName>
    <alternativeName>
        <fullName evidence="13">Aspartate-glutamate carrier 1</fullName>
    </alternativeName>
</protein>
<evidence type="ECO:0000256" key="7">
    <source>
        <dbReference type="ARBA" id="ARBA00022837"/>
    </source>
</evidence>
<evidence type="ECO:0000256" key="9">
    <source>
        <dbReference type="ARBA" id="ARBA00023128"/>
    </source>
</evidence>
<keyword evidence="4 14" id="KW-0812">Transmembrane</keyword>
<comment type="subcellular location">
    <subcellularLocation>
        <location evidence="1">Mitochondrion inner membrane</location>
        <topology evidence="1">Multi-pass membrane protein</topology>
    </subcellularLocation>
</comment>
<keyword evidence="8" id="KW-1133">Transmembrane helix</keyword>
<keyword evidence="9" id="KW-0496">Mitochondrion</keyword>
<comment type="similarity">
    <text evidence="2">Belongs to the mitochondrial carrier (TC 2.A.29) family.</text>
</comment>
<dbReference type="InterPro" id="IPR002067">
    <property type="entry name" value="MCP"/>
</dbReference>
<dbReference type="FunFam" id="1.50.40.10:FF:000004">
    <property type="entry name" value="Calcium-binding mitochondrial carrier protein Aralar1"/>
    <property type="match status" value="1"/>
</dbReference>
<gene>
    <name evidence="15" type="ORF">KUCA_T00004144001</name>
</gene>
<dbReference type="InterPro" id="IPR018108">
    <property type="entry name" value="MCP_transmembrane"/>
</dbReference>
<dbReference type="RefSeq" id="XP_022460153.1">
    <property type="nucleotide sequence ID" value="XM_022600848.1"/>
</dbReference>
<dbReference type="OrthoDB" id="2161at2759"/>
<dbReference type="InterPro" id="IPR011992">
    <property type="entry name" value="EF-hand-dom_pair"/>
</dbReference>
<dbReference type="PANTHER" id="PTHR45678">
    <property type="entry name" value="MITOCHONDRIAL 2-OXODICARBOXYLATE CARRIER 1-RELATED"/>
    <property type="match status" value="1"/>
</dbReference>
<evidence type="ECO:0000256" key="13">
    <source>
        <dbReference type="ARBA" id="ARBA00082232"/>
    </source>
</evidence>
<name>W6MPC9_9ASCO</name>
<dbReference type="PRINTS" id="PR00926">
    <property type="entry name" value="MITOCARRIER"/>
</dbReference>
<dbReference type="InterPro" id="IPR051028">
    <property type="entry name" value="Mito_Solute_Carrier"/>
</dbReference>
<feature type="repeat" description="Solcar" evidence="14">
    <location>
        <begin position="420"/>
        <end position="523"/>
    </location>
</feature>
<reference evidence="15" key="1">
    <citation type="submission" date="2013-12" db="EMBL/GenBank/DDBJ databases">
        <authorList>
            <person name="Genoscope - CEA"/>
        </authorList>
    </citation>
    <scope>NUCLEOTIDE SEQUENCE</scope>
    <source>
        <strain evidence="15">CBS 1993</strain>
    </source>
</reference>
<dbReference type="SUPFAM" id="SSF103506">
    <property type="entry name" value="Mitochondrial carrier"/>
    <property type="match status" value="1"/>
</dbReference>
<feature type="repeat" description="Solcar" evidence="14">
    <location>
        <begin position="538"/>
        <end position="626"/>
    </location>
</feature>
<keyword evidence="3" id="KW-0813">Transport</keyword>
<dbReference type="GO" id="GO:0043490">
    <property type="term" value="P:malate-aspartate shuttle"/>
    <property type="evidence" value="ECO:0007669"/>
    <property type="project" value="TreeGrafter"/>
</dbReference>
<dbReference type="PROSITE" id="PS50920">
    <property type="entry name" value="SOLCAR"/>
    <property type="match status" value="3"/>
</dbReference>
<evidence type="ECO:0000256" key="5">
    <source>
        <dbReference type="ARBA" id="ARBA00022737"/>
    </source>
</evidence>
<dbReference type="GO" id="GO:0005743">
    <property type="term" value="C:mitochondrial inner membrane"/>
    <property type="evidence" value="ECO:0007669"/>
    <property type="project" value="UniProtKB-SubCell"/>
</dbReference>
<evidence type="ECO:0000313" key="15">
    <source>
        <dbReference type="EMBL" id="CDK28163.1"/>
    </source>
</evidence>
<evidence type="ECO:0000256" key="4">
    <source>
        <dbReference type="ARBA" id="ARBA00022692"/>
    </source>
</evidence>
<keyword evidence="5" id="KW-0677">Repeat</keyword>
<evidence type="ECO:0000256" key="8">
    <source>
        <dbReference type="ARBA" id="ARBA00022989"/>
    </source>
</evidence>
<keyword evidence="7" id="KW-0106">Calcium</keyword>
<keyword evidence="16" id="KW-1185">Reference proteome</keyword>
<dbReference type="Pfam" id="PF00153">
    <property type="entry name" value="Mito_carr"/>
    <property type="match status" value="3"/>
</dbReference>
<evidence type="ECO:0000256" key="12">
    <source>
        <dbReference type="ARBA" id="ARBA00073787"/>
    </source>
</evidence>
<sequence length="692" mass="77307">MSGSQDFKGSLSSSAKAVRFVSSQTPFDGPVSALFDNFARFDATANDKVLRYEDFSKVLAPLSTNFGPVDCVGLLYLVADQDSKGYLTQKDWIRFNRELVESHALEGSEFRLLFKLFKLFERDLDAGDSSDTLHYDSFVSVLGKLGGDPGAWKFSKKEVSFPEFQSFLQELPRAKLEKSAEFKDGKIKVDAFVKDLASVFDNRLPQTVLDQVSKVSSLYYKNDTLTHDQAFSILDLLTNLPSYNYSVYNHLLADTSKPVTQDEFLKAAKASNPKITAGDVSLFYFWTSFLANKQDPTSIRADDMIAVLTDDMVVPNPFSFYPLFNSAYSFLLGSLAGAFGATMVYPIDLVKTRMQNQVNFSKYSSYWDCFRKVFKHEGARGFYSGLLPQLVGVAPEKAIKLTVNDLVRSIGAKMSPGGDITMAWEVLAGCSAGACQVVFTNPLEITKIRLQVQGETLRHHAMDSAAAKAAGKPELPPLVPKTAFSIVKELGIRGLYKGASACLLRDVPFSAIYFPTYANIKKHLFKLDPKDPTKRDHLESWQLLISGALAGMPAAYLTTPCDVIKTRLQVETRPGERQYKGIRASAARIVREEGFRALFKGGLARIFRSSPQFGFTLASYELLQTWFPFSKVYPDPTARQYTNLTPVNDREKLVQGSITENARKFVDLSLDLNPGLRNFDYYRYLDLKEGRK</sequence>
<keyword evidence="6" id="KW-0999">Mitochondrion inner membrane</keyword>
<dbReference type="GO" id="GO:0015183">
    <property type="term" value="F:L-aspartate transmembrane transporter activity"/>
    <property type="evidence" value="ECO:0007669"/>
    <property type="project" value="EnsemblFungi"/>
</dbReference>
<dbReference type="GeneID" id="34521541"/>
<dbReference type="HOGENOM" id="CLU_014931_1_0_1"/>
<evidence type="ECO:0000256" key="14">
    <source>
        <dbReference type="PROSITE-ProRule" id="PRU00282"/>
    </source>
</evidence>
<dbReference type="EMBL" id="HG793129">
    <property type="protein sequence ID" value="CDK28163.1"/>
    <property type="molecule type" value="Genomic_DNA"/>
</dbReference>
<proteinExistence type="inferred from homology"/>
<dbReference type="Proteomes" id="UP000019384">
    <property type="component" value="Unassembled WGS sequence"/>
</dbReference>
<evidence type="ECO:0000256" key="1">
    <source>
        <dbReference type="ARBA" id="ARBA00004448"/>
    </source>
</evidence>
<dbReference type="GO" id="GO:0015292">
    <property type="term" value="F:uniporter activity"/>
    <property type="evidence" value="ECO:0007669"/>
    <property type="project" value="EnsemblFungi"/>
</dbReference>
<dbReference type="GO" id="GO:0005313">
    <property type="term" value="F:L-glutamate transmembrane transporter activity"/>
    <property type="evidence" value="ECO:0007669"/>
    <property type="project" value="EnsemblFungi"/>
</dbReference>
<accession>W6MPC9</accession>
<dbReference type="STRING" id="1382522.W6MPC9"/>
<dbReference type="GO" id="GO:1990816">
    <property type="term" value="C:vacuole-mitochondrion membrane contact site"/>
    <property type="evidence" value="ECO:0007669"/>
    <property type="project" value="EnsemblFungi"/>
</dbReference>
<evidence type="ECO:0000256" key="2">
    <source>
        <dbReference type="ARBA" id="ARBA00006375"/>
    </source>
</evidence>
<dbReference type="GO" id="GO:0015297">
    <property type="term" value="F:antiporter activity"/>
    <property type="evidence" value="ECO:0007669"/>
    <property type="project" value="EnsemblFungi"/>
</dbReference>
<dbReference type="InterPro" id="IPR023395">
    <property type="entry name" value="MCP_dom_sf"/>
</dbReference>
<dbReference type="SUPFAM" id="SSF47473">
    <property type="entry name" value="EF-hand"/>
    <property type="match status" value="1"/>
</dbReference>
<evidence type="ECO:0000256" key="11">
    <source>
        <dbReference type="ARBA" id="ARBA00059916"/>
    </source>
</evidence>